<keyword evidence="6" id="KW-0653">Protein transport</keyword>
<keyword evidence="4" id="KW-0812">Transmembrane</keyword>
<evidence type="ECO:0000256" key="11">
    <source>
        <dbReference type="ARBA" id="ARBA00023170"/>
    </source>
</evidence>
<keyword evidence="11 13" id="KW-0675">Receptor</keyword>
<comment type="similarity">
    <text evidence="2">Belongs to the Tom22 family.</text>
</comment>
<dbReference type="GO" id="GO:0006886">
    <property type="term" value="P:intracellular protein transport"/>
    <property type="evidence" value="ECO:0007669"/>
    <property type="project" value="InterPro"/>
</dbReference>
<evidence type="ECO:0000256" key="1">
    <source>
        <dbReference type="ARBA" id="ARBA00004572"/>
    </source>
</evidence>
<dbReference type="GO" id="GO:0005741">
    <property type="term" value="C:mitochondrial outer membrane"/>
    <property type="evidence" value="ECO:0007669"/>
    <property type="project" value="UniProtKB-SubCell"/>
</dbReference>
<evidence type="ECO:0000256" key="10">
    <source>
        <dbReference type="ARBA" id="ARBA00023136"/>
    </source>
</evidence>
<feature type="compositionally biased region" description="Acidic residues" evidence="12">
    <location>
        <begin position="25"/>
        <end position="41"/>
    </location>
</feature>
<evidence type="ECO:0000256" key="12">
    <source>
        <dbReference type="SAM" id="MobiDB-lite"/>
    </source>
</evidence>
<evidence type="ECO:0000313" key="13">
    <source>
        <dbReference type="EMBL" id="KAK5948439.1"/>
    </source>
</evidence>
<protein>
    <submittedName>
        <fullName evidence="13">Mitochondrial import receptor subunit Tom22</fullName>
    </submittedName>
</protein>
<evidence type="ECO:0000256" key="7">
    <source>
        <dbReference type="ARBA" id="ARBA00022989"/>
    </source>
</evidence>
<evidence type="ECO:0000256" key="6">
    <source>
        <dbReference type="ARBA" id="ARBA00022927"/>
    </source>
</evidence>
<dbReference type="AlphaFoldDB" id="A0AAN8I2D2"/>
<gene>
    <name evidence="13" type="primary">tom22</name>
    <name evidence="13" type="ORF">OHC33_010473</name>
</gene>
<dbReference type="InterPro" id="IPR005683">
    <property type="entry name" value="Tom22"/>
</dbReference>
<feature type="compositionally biased region" description="Acidic residues" evidence="12">
    <location>
        <begin position="1"/>
        <end position="11"/>
    </location>
</feature>
<evidence type="ECO:0000313" key="14">
    <source>
        <dbReference type="Proteomes" id="UP001316803"/>
    </source>
</evidence>
<keyword evidence="14" id="KW-1185">Reference proteome</keyword>
<dbReference type="EMBL" id="JAKLMC020000047">
    <property type="protein sequence ID" value="KAK5948439.1"/>
    <property type="molecule type" value="Genomic_DNA"/>
</dbReference>
<feature type="region of interest" description="Disordered" evidence="12">
    <location>
        <begin position="124"/>
        <end position="157"/>
    </location>
</feature>
<comment type="subcellular location">
    <subcellularLocation>
        <location evidence="1">Mitochondrion outer membrane</location>
        <topology evidence="1">Single-pass membrane protein</topology>
    </subcellularLocation>
</comment>
<dbReference type="PANTHER" id="PTHR12504">
    <property type="entry name" value="MITOCHONDRIAL IMPORT RECEPTOR SUBUNIT TOM22"/>
    <property type="match status" value="1"/>
</dbReference>
<evidence type="ECO:0000256" key="5">
    <source>
        <dbReference type="ARBA" id="ARBA00022787"/>
    </source>
</evidence>
<keyword evidence="10" id="KW-0472">Membrane</keyword>
<evidence type="ECO:0000256" key="4">
    <source>
        <dbReference type="ARBA" id="ARBA00022692"/>
    </source>
</evidence>
<dbReference type="PANTHER" id="PTHR12504:SF0">
    <property type="entry name" value="MITOCHONDRIAL IMPORT RECEPTOR SUBUNIT TOM22 HOMOLOG"/>
    <property type="match status" value="1"/>
</dbReference>
<feature type="compositionally biased region" description="Gly residues" evidence="12">
    <location>
        <begin position="142"/>
        <end position="157"/>
    </location>
</feature>
<dbReference type="Pfam" id="PF04281">
    <property type="entry name" value="Tom22"/>
    <property type="match status" value="1"/>
</dbReference>
<keyword evidence="8" id="KW-0811">Translocation</keyword>
<keyword evidence="7" id="KW-1133">Transmembrane helix</keyword>
<feature type="region of interest" description="Disordered" evidence="12">
    <location>
        <begin position="1"/>
        <end position="43"/>
    </location>
</feature>
<proteinExistence type="inferred from homology"/>
<dbReference type="Proteomes" id="UP001316803">
    <property type="component" value="Unassembled WGS sequence"/>
</dbReference>
<evidence type="ECO:0000256" key="9">
    <source>
        <dbReference type="ARBA" id="ARBA00023128"/>
    </source>
</evidence>
<reference evidence="13 14" key="1">
    <citation type="submission" date="2022-12" db="EMBL/GenBank/DDBJ databases">
        <title>Genomic features and morphological characterization of a novel Knufia sp. strain isolated from spacecraft assembly facility.</title>
        <authorList>
            <person name="Teixeira M."/>
            <person name="Chander A.M."/>
            <person name="Stajich J.E."/>
            <person name="Venkateswaran K."/>
        </authorList>
    </citation>
    <scope>NUCLEOTIDE SEQUENCE [LARGE SCALE GENOMIC DNA]</scope>
    <source>
        <strain evidence="13 14">FJI-L2-BK-P2</strain>
    </source>
</reference>
<keyword evidence="5" id="KW-1000">Mitochondrion outer membrane</keyword>
<keyword evidence="3" id="KW-0813">Transport</keyword>
<name>A0AAN8I2D2_9EURO</name>
<evidence type="ECO:0000256" key="3">
    <source>
        <dbReference type="ARBA" id="ARBA00022448"/>
    </source>
</evidence>
<organism evidence="13 14">
    <name type="scientific">Knufia fluminis</name>
    <dbReference type="NCBI Taxonomy" id="191047"/>
    <lineage>
        <taxon>Eukaryota</taxon>
        <taxon>Fungi</taxon>
        <taxon>Dikarya</taxon>
        <taxon>Ascomycota</taxon>
        <taxon>Pezizomycotina</taxon>
        <taxon>Eurotiomycetes</taxon>
        <taxon>Chaetothyriomycetidae</taxon>
        <taxon>Chaetothyriales</taxon>
        <taxon>Trichomeriaceae</taxon>
        <taxon>Knufia</taxon>
    </lineage>
</organism>
<dbReference type="CDD" id="cd22884">
    <property type="entry name" value="TOM22"/>
    <property type="match status" value="1"/>
</dbReference>
<evidence type="ECO:0000256" key="2">
    <source>
        <dbReference type="ARBA" id="ARBA00009874"/>
    </source>
</evidence>
<feature type="compositionally biased region" description="Basic and acidic residues" evidence="12">
    <location>
        <begin position="12"/>
        <end position="24"/>
    </location>
</feature>
<feature type="compositionally biased region" description="Low complexity" evidence="12">
    <location>
        <begin position="128"/>
        <end position="141"/>
    </location>
</feature>
<comment type="caution">
    <text evidence="13">The sequence shown here is derived from an EMBL/GenBank/DDBJ whole genome shotgun (WGS) entry which is preliminary data.</text>
</comment>
<evidence type="ECO:0000256" key="8">
    <source>
        <dbReference type="ARBA" id="ARBA00023010"/>
    </source>
</evidence>
<keyword evidence="9" id="KW-0496">Mitochondrion</keyword>
<sequence>MVRLEEVEDETFVDKPESSKHDVLLADDDADYTDTDSEISDSSDVADLSSFEESLTDRLTALRDIIPPQTRAKLTSTLSTTVSAASKTITFGGKSLWVVCTSVLLLGLPYALAFQDEQMVQEEERQRQLMSEGASGLMSAGGEAGGQGGQQGGKAAL</sequence>
<accession>A0AAN8I2D2</accession>